<evidence type="ECO:0000256" key="6">
    <source>
        <dbReference type="ARBA" id="ARBA00040675"/>
    </source>
</evidence>
<evidence type="ECO:0000256" key="4">
    <source>
        <dbReference type="ARBA" id="ARBA00037670"/>
    </source>
</evidence>
<dbReference type="Proteomes" id="UP000295565">
    <property type="component" value="Unassembled WGS sequence"/>
</dbReference>
<dbReference type="GO" id="GO:0008033">
    <property type="term" value="P:tRNA processing"/>
    <property type="evidence" value="ECO:0007669"/>
    <property type="project" value="UniProtKB-KW"/>
</dbReference>
<keyword evidence="2" id="KW-0413">Isomerase</keyword>
<dbReference type="Pfam" id="PF00849">
    <property type="entry name" value="PseudoU_synth_2"/>
    <property type="match status" value="1"/>
</dbReference>
<dbReference type="PANTHER" id="PTHR21600">
    <property type="entry name" value="MITOCHONDRIAL RNA PSEUDOURIDINE SYNTHASE"/>
    <property type="match status" value="1"/>
</dbReference>
<reference evidence="11 12" key="1">
    <citation type="submission" date="2019-03" db="EMBL/GenBank/DDBJ databases">
        <title>Genomic Encyclopedia of Type Strains, Phase IV (KMG-IV): sequencing the most valuable type-strain genomes for metagenomic binning, comparative biology and taxonomic classification.</title>
        <authorList>
            <person name="Goeker M."/>
        </authorList>
    </citation>
    <scope>NUCLEOTIDE SEQUENCE [LARGE SCALE GENOMIC DNA]</scope>
    <source>
        <strain evidence="11 12">DSM 18577</strain>
    </source>
</reference>
<evidence type="ECO:0000256" key="5">
    <source>
        <dbReference type="ARBA" id="ARBA00038943"/>
    </source>
</evidence>
<dbReference type="AlphaFoldDB" id="A0A4R1J9L5"/>
<evidence type="ECO:0000256" key="7">
    <source>
        <dbReference type="ARBA" id="ARBA00041803"/>
    </source>
</evidence>
<dbReference type="RefSeq" id="WP_131913731.1">
    <property type="nucleotide sequence ID" value="NZ_OU594967.1"/>
</dbReference>
<evidence type="ECO:0000256" key="2">
    <source>
        <dbReference type="ARBA" id="ARBA00023235"/>
    </source>
</evidence>
<dbReference type="InterPro" id="IPR050188">
    <property type="entry name" value="RluA_PseudoU_synthase"/>
</dbReference>
<dbReference type="PANTHER" id="PTHR21600:SF56">
    <property type="entry name" value="TRNA PSEUDOURIDINE SYNTHASE C"/>
    <property type="match status" value="1"/>
</dbReference>
<dbReference type="Gene3D" id="3.30.2350.10">
    <property type="entry name" value="Pseudouridine synthase"/>
    <property type="match status" value="1"/>
</dbReference>
<evidence type="ECO:0000256" key="3">
    <source>
        <dbReference type="ARBA" id="ARBA00036607"/>
    </source>
</evidence>
<dbReference type="PROSITE" id="PS01129">
    <property type="entry name" value="PSI_RLU"/>
    <property type="match status" value="1"/>
</dbReference>
<dbReference type="GO" id="GO:0160149">
    <property type="term" value="F:tRNA pseudouridine(65) synthase activity"/>
    <property type="evidence" value="ECO:0007669"/>
    <property type="project" value="UniProtKB-EC"/>
</dbReference>
<comment type="function">
    <text evidence="4">Responsible for synthesis of pseudouridine from uracil-65 in transfer RNAs.</text>
</comment>
<dbReference type="GO" id="GO:0003723">
    <property type="term" value="F:RNA binding"/>
    <property type="evidence" value="ECO:0007669"/>
    <property type="project" value="InterPro"/>
</dbReference>
<accession>A0A4R1J9L5</accession>
<dbReference type="GO" id="GO:0000455">
    <property type="term" value="P:enzyme-directed rRNA pseudouridine synthesis"/>
    <property type="evidence" value="ECO:0007669"/>
    <property type="project" value="TreeGrafter"/>
</dbReference>
<dbReference type="InterPro" id="IPR006145">
    <property type="entry name" value="PsdUridine_synth_RsuA/RluA"/>
</dbReference>
<comment type="catalytic activity">
    <reaction evidence="3">
        <text>uridine(65) in tRNA = pseudouridine(65) in tRNA</text>
        <dbReference type="Rhea" id="RHEA:42536"/>
        <dbReference type="Rhea" id="RHEA-COMP:10103"/>
        <dbReference type="Rhea" id="RHEA-COMP:10104"/>
        <dbReference type="ChEBI" id="CHEBI:65314"/>
        <dbReference type="ChEBI" id="CHEBI:65315"/>
        <dbReference type="EC" id="5.4.99.26"/>
    </reaction>
</comment>
<evidence type="ECO:0000313" key="12">
    <source>
        <dbReference type="Proteomes" id="UP000295565"/>
    </source>
</evidence>
<name>A0A4R1J9L5_9GAMM</name>
<keyword evidence="1" id="KW-0819">tRNA processing</keyword>
<protein>
    <recommendedName>
        <fullName evidence="6">tRNA pseudouridine synthase C</fullName>
        <ecNumber evidence="5">5.4.99.26</ecNumber>
    </recommendedName>
    <alternativeName>
        <fullName evidence="8">tRNA pseudouridine(65) synthase</fullName>
    </alternativeName>
    <alternativeName>
        <fullName evidence="9">tRNA pseudouridylate synthase C</fullName>
    </alternativeName>
    <alternativeName>
        <fullName evidence="7">tRNA-uridine isomerase C</fullName>
    </alternativeName>
</protein>
<evidence type="ECO:0000313" key="11">
    <source>
        <dbReference type="EMBL" id="TCK47278.1"/>
    </source>
</evidence>
<comment type="caution">
    <text evidence="11">The sequence shown here is derived from an EMBL/GenBank/DDBJ whole genome shotgun (WGS) entry which is preliminary data.</text>
</comment>
<proteinExistence type="predicted"/>
<keyword evidence="12" id="KW-1185">Reference proteome</keyword>
<dbReference type="EMBL" id="SMGD01000015">
    <property type="protein sequence ID" value="TCK47278.1"/>
    <property type="molecule type" value="Genomic_DNA"/>
</dbReference>
<gene>
    <name evidence="11" type="ORF">EV690_2987</name>
</gene>
<evidence type="ECO:0000256" key="1">
    <source>
        <dbReference type="ARBA" id="ARBA00022694"/>
    </source>
</evidence>
<dbReference type="OrthoDB" id="9785808at2"/>
<dbReference type="InterPro" id="IPR020103">
    <property type="entry name" value="PsdUridine_synth_cat_dom_sf"/>
</dbReference>
<dbReference type="InterPro" id="IPR006224">
    <property type="entry name" value="PsdUridine_synth_RluA-like_CS"/>
</dbReference>
<dbReference type="EC" id="5.4.99.26" evidence="5"/>
<evidence type="ECO:0000259" key="10">
    <source>
        <dbReference type="Pfam" id="PF00849"/>
    </source>
</evidence>
<evidence type="ECO:0000256" key="8">
    <source>
        <dbReference type="ARBA" id="ARBA00041975"/>
    </source>
</evidence>
<sequence>MNYLAEDFEYEVEPIPEQLPVLYADEHFIAVYKPAGLLVHRSPIDGEKSRFAMQIVRDQVGHYVYPVHRLDKPTSGILLLARSSFVASLMMPMFATGQVNKYYEAIVRGFIPERQLLDYALKNEDNPQVEPKVAMTEYWPERFVELPMATGRYPTSRYCWLNISPRTGRRHQIRRHMHHISHPIIGDTTHGDGRHNRLFRSQGWPGLWLLAKKLTFTHPLSQHNIVIELDYPKRWKKIQQELFQRYQVTI</sequence>
<dbReference type="SUPFAM" id="SSF55120">
    <property type="entry name" value="Pseudouridine synthase"/>
    <property type="match status" value="1"/>
</dbReference>
<evidence type="ECO:0000256" key="9">
    <source>
        <dbReference type="ARBA" id="ARBA00043049"/>
    </source>
</evidence>
<organism evidence="11 12">
    <name type="scientific">Celerinatantimonas diazotrophica</name>
    <dbReference type="NCBI Taxonomy" id="412034"/>
    <lineage>
        <taxon>Bacteria</taxon>
        <taxon>Pseudomonadati</taxon>
        <taxon>Pseudomonadota</taxon>
        <taxon>Gammaproteobacteria</taxon>
        <taxon>Celerinatantimonadaceae</taxon>
        <taxon>Celerinatantimonas</taxon>
    </lineage>
</organism>
<feature type="domain" description="Pseudouridine synthase RsuA/RluA-like" evidence="10">
    <location>
        <begin position="27"/>
        <end position="179"/>
    </location>
</feature>